<evidence type="ECO:0000256" key="1">
    <source>
        <dbReference type="ARBA" id="ARBA00001933"/>
    </source>
</evidence>
<dbReference type="AlphaFoldDB" id="X1LWI2"/>
<evidence type="ECO:0000256" key="2">
    <source>
        <dbReference type="ARBA" id="ARBA00022898"/>
    </source>
</evidence>
<dbReference type="InterPro" id="IPR029066">
    <property type="entry name" value="PLP-binding_barrel"/>
</dbReference>
<feature type="non-terminal residue" evidence="5">
    <location>
        <position position="1"/>
    </location>
</feature>
<dbReference type="InterPro" id="IPR009006">
    <property type="entry name" value="Ala_racemase/Decarboxylase_C"/>
</dbReference>
<protein>
    <recommendedName>
        <fullName evidence="4">Alanine racemase C-terminal domain-containing protein</fullName>
    </recommendedName>
</protein>
<dbReference type="SUPFAM" id="SSF50621">
    <property type="entry name" value="Alanine racemase C-terminal domain-like"/>
    <property type="match status" value="1"/>
</dbReference>
<dbReference type="NCBIfam" id="TIGR00492">
    <property type="entry name" value="alr"/>
    <property type="match status" value="1"/>
</dbReference>
<dbReference type="Gene3D" id="2.40.37.10">
    <property type="entry name" value="Lyase, Ornithine Decarboxylase, Chain A, domain 1"/>
    <property type="match status" value="1"/>
</dbReference>
<dbReference type="GO" id="GO:0008784">
    <property type="term" value="F:alanine racemase activity"/>
    <property type="evidence" value="ECO:0007669"/>
    <property type="project" value="InterPro"/>
</dbReference>
<dbReference type="InterPro" id="IPR001608">
    <property type="entry name" value="Ala_racemase_N"/>
</dbReference>
<evidence type="ECO:0000259" key="4">
    <source>
        <dbReference type="SMART" id="SM01005"/>
    </source>
</evidence>
<dbReference type="SMART" id="SM01005">
    <property type="entry name" value="Ala_racemase_C"/>
    <property type="match status" value="1"/>
</dbReference>
<dbReference type="GO" id="GO:0030632">
    <property type="term" value="P:D-alanine biosynthetic process"/>
    <property type="evidence" value="ECO:0007669"/>
    <property type="project" value="TreeGrafter"/>
</dbReference>
<dbReference type="CDD" id="cd00430">
    <property type="entry name" value="PLPDE_III_AR"/>
    <property type="match status" value="1"/>
</dbReference>
<gene>
    <name evidence="5" type="ORF">S06H3_07406</name>
</gene>
<dbReference type="SUPFAM" id="SSF51419">
    <property type="entry name" value="PLP-binding barrel"/>
    <property type="match status" value="1"/>
</dbReference>
<reference evidence="5" key="1">
    <citation type="journal article" date="2014" name="Front. Microbiol.">
        <title>High frequency of phylogenetically diverse reductive dehalogenase-homologous genes in deep subseafloor sedimentary metagenomes.</title>
        <authorList>
            <person name="Kawai M."/>
            <person name="Futagami T."/>
            <person name="Toyoda A."/>
            <person name="Takaki Y."/>
            <person name="Nishi S."/>
            <person name="Hori S."/>
            <person name="Arai W."/>
            <person name="Tsubouchi T."/>
            <person name="Morono Y."/>
            <person name="Uchiyama I."/>
            <person name="Ito T."/>
            <person name="Fujiyama A."/>
            <person name="Inagaki F."/>
            <person name="Takami H."/>
        </authorList>
    </citation>
    <scope>NUCLEOTIDE SEQUENCE</scope>
    <source>
        <strain evidence="5">Expedition CK06-06</strain>
    </source>
</reference>
<sequence length="262" mass="29137">AKVHIKVDTGMGRIGVFPEDALNFVQRVQAMKNIQIEGIFTHFPVADEKDKSYTEEQFEKFTTVLNTLGEKGIKIPLKHAANSAAILDLPHMNLDMVRPGIIIYGLYPSAEVKRVIKLKPALKLKTRIVYLKKLPAGKSVGYGRTYTTTSETLVATLPVGYADGYSRLLSNNSEVLIRGNKAPVIGRVCMDQTMIDVTHIPGVAIGEEVTLWGDQGIEETAERIETIVNEVVCMVDKRRVPKLFIKDGKPYKIKSMLGERLL</sequence>
<dbReference type="PANTHER" id="PTHR30511">
    <property type="entry name" value="ALANINE RACEMASE"/>
    <property type="match status" value="1"/>
</dbReference>
<dbReference type="EMBL" id="BARV01003001">
    <property type="protein sequence ID" value="GAH98458.1"/>
    <property type="molecule type" value="Genomic_DNA"/>
</dbReference>
<dbReference type="GO" id="GO:0005829">
    <property type="term" value="C:cytosol"/>
    <property type="evidence" value="ECO:0007669"/>
    <property type="project" value="TreeGrafter"/>
</dbReference>
<dbReference type="PRINTS" id="PR00992">
    <property type="entry name" value="ALARACEMASE"/>
</dbReference>
<dbReference type="GO" id="GO:0009252">
    <property type="term" value="P:peptidoglycan biosynthetic process"/>
    <property type="evidence" value="ECO:0007669"/>
    <property type="project" value="TreeGrafter"/>
</dbReference>
<organism evidence="5">
    <name type="scientific">marine sediment metagenome</name>
    <dbReference type="NCBI Taxonomy" id="412755"/>
    <lineage>
        <taxon>unclassified sequences</taxon>
        <taxon>metagenomes</taxon>
        <taxon>ecological metagenomes</taxon>
    </lineage>
</organism>
<evidence type="ECO:0000256" key="3">
    <source>
        <dbReference type="ARBA" id="ARBA00023235"/>
    </source>
</evidence>
<comment type="cofactor">
    <cofactor evidence="1">
        <name>pyridoxal 5'-phosphate</name>
        <dbReference type="ChEBI" id="CHEBI:597326"/>
    </cofactor>
</comment>
<proteinExistence type="predicted"/>
<dbReference type="GO" id="GO:0030170">
    <property type="term" value="F:pyridoxal phosphate binding"/>
    <property type="evidence" value="ECO:0007669"/>
    <property type="project" value="TreeGrafter"/>
</dbReference>
<accession>X1LWI2</accession>
<keyword evidence="3" id="KW-0413">Isomerase</keyword>
<comment type="caution">
    <text evidence="5">The sequence shown here is derived from an EMBL/GenBank/DDBJ whole genome shotgun (WGS) entry which is preliminary data.</text>
</comment>
<dbReference type="InterPro" id="IPR011079">
    <property type="entry name" value="Ala_racemase_C"/>
</dbReference>
<dbReference type="PANTHER" id="PTHR30511:SF0">
    <property type="entry name" value="ALANINE RACEMASE, CATABOLIC-RELATED"/>
    <property type="match status" value="1"/>
</dbReference>
<evidence type="ECO:0000313" key="5">
    <source>
        <dbReference type="EMBL" id="GAH98458.1"/>
    </source>
</evidence>
<keyword evidence="2" id="KW-0663">Pyridoxal phosphate</keyword>
<dbReference type="Pfam" id="PF00842">
    <property type="entry name" value="Ala_racemase_C"/>
    <property type="match status" value="1"/>
</dbReference>
<feature type="domain" description="Alanine racemase C-terminal" evidence="4">
    <location>
        <begin position="121"/>
        <end position="245"/>
    </location>
</feature>
<dbReference type="Pfam" id="PF01168">
    <property type="entry name" value="Ala_racemase_N"/>
    <property type="match status" value="1"/>
</dbReference>
<name>X1LWI2_9ZZZZ</name>
<dbReference type="InterPro" id="IPR000821">
    <property type="entry name" value="Ala_racemase"/>
</dbReference>
<dbReference type="Gene3D" id="3.20.20.10">
    <property type="entry name" value="Alanine racemase"/>
    <property type="match status" value="1"/>
</dbReference>